<keyword evidence="2" id="KW-0472">Membrane</keyword>
<evidence type="ECO:0000256" key="2">
    <source>
        <dbReference type="SAM" id="Phobius"/>
    </source>
</evidence>
<feature type="domain" description="Integrator complex subunit 7 N-terminal" evidence="4">
    <location>
        <begin position="66"/>
        <end position="516"/>
    </location>
</feature>
<dbReference type="InterPro" id="IPR055195">
    <property type="entry name" value="INTS7_C_plant"/>
</dbReference>
<protein>
    <recommendedName>
        <fullName evidence="6">Integrator complex subunit 7</fullName>
    </recommendedName>
</protein>
<evidence type="ECO:0008006" key="6">
    <source>
        <dbReference type="Google" id="ProtNLM"/>
    </source>
</evidence>
<dbReference type="GO" id="GO:0032039">
    <property type="term" value="C:integrator complex"/>
    <property type="evidence" value="ECO:0007669"/>
    <property type="project" value="InterPro"/>
</dbReference>
<organism evidence="5">
    <name type="scientific">Ananas comosus var. bracteatus</name>
    <name type="common">red pineapple</name>
    <dbReference type="NCBI Taxonomy" id="296719"/>
    <lineage>
        <taxon>Eukaryota</taxon>
        <taxon>Viridiplantae</taxon>
        <taxon>Streptophyta</taxon>
        <taxon>Embryophyta</taxon>
        <taxon>Tracheophyta</taxon>
        <taxon>Spermatophyta</taxon>
        <taxon>Magnoliopsida</taxon>
        <taxon>Liliopsida</taxon>
        <taxon>Poales</taxon>
        <taxon>Bromeliaceae</taxon>
        <taxon>Bromelioideae</taxon>
        <taxon>Ananas</taxon>
    </lineage>
</organism>
<keyword evidence="2" id="KW-0812">Transmembrane</keyword>
<name>A0A6V7Q689_ANACO</name>
<feature type="domain" description="Integrator complex subunit 7-like C-terminal" evidence="3">
    <location>
        <begin position="1076"/>
        <end position="1246"/>
    </location>
</feature>
<feature type="transmembrane region" description="Helical" evidence="2">
    <location>
        <begin position="174"/>
        <end position="201"/>
    </location>
</feature>
<dbReference type="InterPro" id="IPR056516">
    <property type="entry name" value="INTS7_N"/>
</dbReference>
<sequence>MDKITAACAMEWSIDLEKGLRSNKPGQRIAAIEQISHRIPELSIESNITKAVSDMYGLVPGEDRLFSNTILLRLADAFRRGDNHMRGCILKVFLGELRHLSEKGKMYNGILAKHRVPNYVELLRRVKVVFDTGDQQAKSLALRLFGCWADLAKDSPQIRYVILSSLQSSMYRRLYLFSLILCYRFLVMAALFAAGCFCLLAEDFSCIILEVSINLICSSGISAVVKRAAIRSLSMMQCTLSVISSTYKAGKRLVLSSMEDDFKAEMLLTLSKLASKSTILIAEQVDFLLLFLKHESTALLKARALKCLGILFSRYACHFPISTDVLGILHNVIEDSDLTLNFQCEALRILRRIFGVIPSSLSSINVPELSKLVLNVEGAALSASGVKRSLAFHLLVDILCCLRRAMEEHSHASPEEKLPSVCFQFQDDPEAILLTYGENDLPPSANRATTLIMDYLISLAKQVMSKTNQNMLFTAFDGDLKQEYNTSLSLILRLAEDYPSSLLVALDKIRCIIQTLGNVDDNVNTECIGTYSSISKKDSVVKKPNPDNSNFPCNSLCKELDAKKPNLVFAAGEYHGESRILVVSELMLTLCKFSNACLNKLNDFGQHYCYIYLVVKHLVECIKESAPRYYDTYEIFCLCMYSHFASNRCKVISEKEKDLRLAPCNLEAHERVTKPRYFIPSAWAVQERRALGFAKKMIRERNYWTAYRVGKYSFCKGLWFTATFVFRKLIHAVKSSSFSCWLKSLMLLAGGESEIKLLLFPKIGVELISELQAEGICEKEINVTEIDMEHLSGTRVDICDCEGKLGKICNRIWSSEETLALTGPSDGLFYFQRWFICLRAEFLEIVVEIFGFLSSHSFAMEVLNKEVGNEKIHFAATTENMKTLLLGLTNKSLRLNQLAKNYDLLATSFLDIDHQSFRSICRLAFNCSVLAFCTAFAMDISISHADKNIMPCSFRDQVSYTPVVQDLFMRLGGAGSKITAQFEQFMSFLTDKIDLFQFTTQLNCANYLDRDYLLIFQFALQGLLCIRRDAKGVIDKGELQSLVNRGLQLMYDILQKSMELPFQLPRYYFRTRHCIGAELFIFGADSGNKDEIITPPGFQLSLNLFIQLKNMLARTSAQLAKLYCVLAARVSSRLPLGKGEAQNTREFRPRKMNEIVQLNAMLSQYLKEDAGKANGINIANGDEDLVTACVCFEPNERGQGFSICLLDVSAFPEGSYQINWHSCCIDTNGSHWSLLPLNAGVSFSVKRL</sequence>
<dbReference type="EMBL" id="LR862133">
    <property type="protein sequence ID" value="CAD1838356.1"/>
    <property type="molecule type" value="Genomic_DNA"/>
</dbReference>
<comment type="similarity">
    <text evidence="1">Belongs to the Integrator subunit 7 family.</text>
</comment>
<evidence type="ECO:0000256" key="1">
    <source>
        <dbReference type="ARBA" id="ARBA00008565"/>
    </source>
</evidence>
<dbReference type="Pfam" id="PF22966">
    <property type="entry name" value="INTS7_C_plants"/>
    <property type="match status" value="1"/>
</dbReference>
<keyword evidence="2" id="KW-1133">Transmembrane helix</keyword>
<accession>A0A6V7Q689</accession>
<reference evidence="5" key="1">
    <citation type="submission" date="2020-07" db="EMBL/GenBank/DDBJ databases">
        <authorList>
            <person name="Lin J."/>
        </authorList>
    </citation>
    <scope>NUCLEOTIDE SEQUENCE</scope>
</reference>
<evidence type="ECO:0000259" key="3">
    <source>
        <dbReference type="Pfam" id="PF22966"/>
    </source>
</evidence>
<gene>
    <name evidence="5" type="ORF">CB5_LOCUS21567</name>
</gene>
<dbReference type="InterPro" id="IPR033060">
    <property type="entry name" value="INTS7"/>
</dbReference>
<evidence type="ECO:0000313" key="5">
    <source>
        <dbReference type="EMBL" id="CAD1838356.1"/>
    </source>
</evidence>
<dbReference type="SUPFAM" id="SSF48371">
    <property type="entry name" value="ARM repeat"/>
    <property type="match status" value="1"/>
</dbReference>
<dbReference type="PANTHER" id="PTHR13322">
    <property type="entry name" value="C1ORF73 PROTEIN"/>
    <property type="match status" value="1"/>
</dbReference>
<dbReference type="Pfam" id="PF24436">
    <property type="entry name" value="INTS7_N"/>
    <property type="match status" value="1"/>
</dbReference>
<proteinExistence type="inferred from homology"/>
<dbReference type="InterPro" id="IPR016024">
    <property type="entry name" value="ARM-type_fold"/>
</dbReference>
<dbReference type="AlphaFoldDB" id="A0A6V7Q689"/>
<dbReference type="PANTHER" id="PTHR13322:SF2">
    <property type="entry name" value="INTEGRATOR COMPLEX SUBUNIT 7"/>
    <property type="match status" value="1"/>
</dbReference>
<evidence type="ECO:0000259" key="4">
    <source>
        <dbReference type="Pfam" id="PF24436"/>
    </source>
</evidence>
<dbReference type="GO" id="GO:0034472">
    <property type="term" value="P:snRNA 3'-end processing"/>
    <property type="evidence" value="ECO:0007669"/>
    <property type="project" value="TreeGrafter"/>
</dbReference>